<sequence length="524" mass="53110">MRRPVLKTSLVILALGLAGGMLPARADEPGFSGYSATASASPVQIDVYEPTIPVPATPQLRLMLGYATVEADSSISRGRASFLWPGDFMGEGFRTVIENFGIPPELAEPIAGDGYPLQVNSSHPSGPRRESDEPMPGTVMRTSATADRTVARAGYSSNCEVEPRGSGDDDQRPELPGLPGEPGLPKLKERTSAEPEQGDEAGECQIPPRLEALVDVGGYIATSETTRSGGDVVTTSRAQLSDTRLLGGLITLSGVTATAASGSDGDKGRSSGRASYGTLRVLGQEFTVGPDGVTAAGKRVRLPGLPDDPGKLLEELGVAITAPKPDRNVSGDKASSVSEGLIVDVDTAALRDRLDALPLDLLAELINQLPDEAGELKSLLGAALKLAPRFVIHLGTAASAVDTVQGIDIALPSPDVGGPPAAEPPADVGTAGGTPPAAGSDTASASAPASASGPPAPAVANAEPQRASAGLPPLFSIPGALLFGALALAALAGAYLRKLGALALGGGATCPHGLRSGLPDLRKV</sequence>
<evidence type="ECO:0000256" key="2">
    <source>
        <dbReference type="SAM" id="Phobius"/>
    </source>
</evidence>
<dbReference type="NCBIfam" id="NF040603">
    <property type="entry name" value="choice_anch_P"/>
    <property type="match status" value="1"/>
</dbReference>
<comment type="caution">
    <text evidence="4">The sequence shown here is derived from an EMBL/GenBank/DDBJ whole genome shotgun (WGS) entry which is preliminary data.</text>
</comment>
<gene>
    <name evidence="4" type="ORF">ACFQGD_13090</name>
</gene>
<feature type="chain" id="PRO_5045928758" evidence="3">
    <location>
        <begin position="27"/>
        <end position="524"/>
    </location>
</feature>
<keyword evidence="5" id="KW-1185">Reference proteome</keyword>
<evidence type="ECO:0000256" key="1">
    <source>
        <dbReference type="SAM" id="MobiDB-lite"/>
    </source>
</evidence>
<protein>
    <submittedName>
        <fullName evidence="4">Choice-of-anchor P family protein</fullName>
    </submittedName>
</protein>
<feature type="transmembrane region" description="Helical" evidence="2">
    <location>
        <begin position="474"/>
        <end position="496"/>
    </location>
</feature>
<keyword evidence="3" id="KW-0732">Signal</keyword>
<proteinExistence type="predicted"/>
<accession>A0ABW2BYC8</accession>
<keyword evidence="2" id="KW-0472">Membrane</keyword>
<evidence type="ECO:0000313" key="5">
    <source>
        <dbReference type="Proteomes" id="UP001596337"/>
    </source>
</evidence>
<name>A0ABW2BYC8_9PSEU</name>
<dbReference type="Proteomes" id="UP001596337">
    <property type="component" value="Unassembled WGS sequence"/>
</dbReference>
<evidence type="ECO:0000256" key="3">
    <source>
        <dbReference type="SAM" id="SignalP"/>
    </source>
</evidence>
<feature type="compositionally biased region" description="Low complexity" evidence="1">
    <location>
        <begin position="174"/>
        <end position="185"/>
    </location>
</feature>
<keyword evidence="2" id="KW-0812">Transmembrane</keyword>
<evidence type="ECO:0000313" key="4">
    <source>
        <dbReference type="EMBL" id="MFC6868076.1"/>
    </source>
</evidence>
<reference evidence="5" key="1">
    <citation type="journal article" date="2019" name="Int. J. Syst. Evol. Microbiol.">
        <title>The Global Catalogue of Microorganisms (GCM) 10K type strain sequencing project: providing services to taxonomists for standard genome sequencing and annotation.</title>
        <authorList>
            <consortium name="The Broad Institute Genomics Platform"/>
            <consortium name="The Broad Institute Genome Sequencing Center for Infectious Disease"/>
            <person name="Wu L."/>
            <person name="Ma J."/>
        </authorList>
    </citation>
    <scope>NUCLEOTIDE SEQUENCE [LARGE SCALE GENOMIC DNA]</scope>
    <source>
        <strain evidence="5">KCTC 32255</strain>
    </source>
</reference>
<dbReference type="EMBL" id="JBHSXX010000001">
    <property type="protein sequence ID" value="MFC6868076.1"/>
    <property type="molecule type" value="Genomic_DNA"/>
</dbReference>
<feature type="region of interest" description="Disordered" evidence="1">
    <location>
        <begin position="109"/>
        <end position="202"/>
    </location>
</feature>
<organism evidence="4 5">
    <name type="scientific">Haloechinothrix salitolerans</name>
    <dbReference type="NCBI Taxonomy" id="926830"/>
    <lineage>
        <taxon>Bacteria</taxon>
        <taxon>Bacillati</taxon>
        <taxon>Actinomycetota</taxon>
        <taxon>Actinomycetes</taxon>
        <taxon>Pseudonocardiales</taxon>
        <taxon>Pseudonocardiaceae</taxon>
        <taxon>Haloechinothrix</taxon>
    </lineage>
</organism>
<feature type="signal peptide" evidence="3">
    <location>
        <begin position="1"/>
        <end position="26"/>
    </location>
</feature>
<keyword evidence="2" id="KW-1133">Transmembrane helix</keyword>
<feature type="compositionally biased region" description="Low complexity" evidence="1">
    <location>
        <begin position="424"/>
        <end position="462"/>
    </location>
</feature>
<feature type="region of interest" description="Disordered" evidence="1">
    <location>
        <begin position="412"/>
        <end position="464"/>
    </location>
</feature>
<feature type="compositionally biased region" description="Basic and acidic residues" evidence="1">
    <location>
        <begin position="161"/>
        <end position="173"/>
    </location>
</feature>
<dbReference type="RefSeq" id="WP_345404574.1">
    <property type="nucleotide sequence ID" value="NZ_BAABLA010000118.1"/>
</dbReference>